<reference evidence="1 2" key="1">
    <citation type="journal article" date="2016" name="Mol. Biol. Evol.">
        <title>Comparative Genomics of Early-Diverging Mushroom-Forming Fungi Provides Insights into the Origins of Lignocellulose Decay Capabilities.</title>
        <authorList>
            <person name="Nagy L.G."/>
            <person name="Riley R."/>
            <person name="Tritt A."/>
            <person name="Adam C."/>
            <person name="Daum C."/>
            <person name="Floudas D."/>
            <person name="Sun H."/>
            <person name="Yadav J.S."/>
            <person name="Pangilinan J."/>
            <person name="Larsson K.H."/>
            <person name="Matsuura K."/>
            <person name="Barry K."/>
            <person name="Labutti K."/>
            <person name="Kuo R."/>
            <person name="Ohm R.A."/>
            <person name="Bhattacharya S.S."/>
            <person name="Shirouzu T."/>
            <person name="Yoshinaga Y."/>
            <person name="Martin F.M."/>
            <person name="Grigoriev I.V."/>
            <person name="Hibbett D.S."/>
        </authorList>
    </citation>
    <scope>NUCLEOTIDE SEQUENCE [LARGE SCALE GENOMIC DNA]</scope>
    <source>
        <strain evidence="1 2">CBS 109695</strain>
    </source>
</reference>
<dbReference type="EMBL" id="KV417710">
    <property type="protein sequence ID" value="KZP08972.1"/>
    <property type="molecule type" value="Genomic_DNA"/>
</dbReference>
<organism evidence="1 2">
    <name type="scientific">Athelia psychrophila</name>
    <dbReference type="NCBI Taxonomy" id="1759441"/>
    <lineage>
        <taxon>Eukaryota</taxon>
        <taxon>Fungi</taxon>
        <taxon>Dikarya</taxon>
        <taxon>Basidiomycota</taxon>
        <taxon>Agaricomycotina</taxon>
        <taxon>Agaricomycetes</taxon>
        <taxon>Agaricomycetidae</taxon>
        <taxon>Atheliales</taxon>
        <taxon>Atheliaceae</taxon>
        <taxon>Athelia</taxon>
    </lineage>
</organism>
<dbReference type="Proteomes" id="UP000076532">
    <property type="component" value="Unassembled WGS sequence"/>
</dbReference>
<evidence type="ECO:0000313" key="2">
    <source>
        <dbReference type="Proteomes" id="UP000076532"/>
    </source>
</evidence>
<protein>
    <submittedName>
        <fullName evidence="1">Uncharacterized protein</fullName>
    </submittedName>
</protein>
<accession>A0A165XWQ1</accession>
<name>A0A165XWQ1_9AGAM</name>
<evidence type="ECO:0000313" key="1">
    <source>
        <dbReference type="EMBL" id="KZP08972.1"/>
    </source>
</evidence>
<keyword evidence="2" id="KW-1185">Reference proteome</keyword>
<gene>
    <name evidence="1" type="ORF">FIBSPDRAFT_250000</name>
</gene>
<dbReference type="AlphaFoldDB" id="A0A165XWQ1"/>
<proteinExistence type="predicted"/>
<sequence length="104" mass="11594">MTKFTSLPGGHTHGIRRAPKRLHLVMYTRLPSTHLPVLPCFTPTARCMRASVVLRSPLGSLILCEGGSCDHQLQRRSAPLGLTSVRGQQLRRRLASLWSTPLHF</sequence>